<dbReference type="PANTHER" id="PTHR38543:SF1">
    <property type="entry name" value="OS04G0465800 PROTEIN"/>
    <property type="match status" value="1"/>
</dbReference>
<organism evidence="2 3">
    <name type="scientific">Spizellomyces punctatus (strain DAOM BR117)</name>
    <dbReference type="NCBI Taxonomy" id="645134"/>
    <lineage>
        <taxon>Eukaryota</taxon>
        <taxon>Fungi</taxon>
        <taxon>Fungi incertae sedis</taxon>
        <taxon>Chytridiomycota</taxon>
        <taxon>Chytridiomycota incertae sedis</taxon>
        <taxon>Chytridiomycetes</taxon>
        <taxon>Spizellomycetales</taxon>
        <taxon>Spizellomycetaceae</taxon>
        <taxon>Spizellomyces</taxon>
    </lineage>
</organism>
<gene>
    <name evidence="2" type="ORF">SPPG_02091</name>
</gene>
<dbReference type="Proteomes" id="UP000053201">
    <property type="component" value="Unassembled WGS sequence"/>
</dbReference>
<keyword evidence="1" id="KW-0812">Transmembrane</keyword>
<proteinExistence type="predicted"/>
<evidence type="ECO:0000313" key="3">
    <source>
        <dbReference type="Proteomes" id="UP000053201"/>
    </source>
</evidence>
<feature type="transmembrane region" description="Helical" evidence="1">
    <location>
        <begin position="267"/>
        <end position="291"/>
    </location>
</feature>
<dbReference type="VEuPathDB" id="FungiDB:SPPG_02091"/>
<evidence type="ECO:0000256" key="1">
    <source>
        <dbReference type="SAM" id="Phobius"/>
    </source>
</evidence>
<feature type="transmembrane region" description="Helical" evidence="1">
    <location>
        <begin position="47"/>
        <end position="67"/>
    </location>
</feature>
<accession>A0A0L0HPY3</accession>
<dbReference type="AlphaFoldDB" id="A0A0L0HPY3"/>
<dbReference type="eggNOG" id="ENOG502QRU9">
    <property type="taxonomic scope" value="Eukaryota"/>
</dbReference>
<dbReference type="RefSeq" id="XP_016611059.1">
    <property type="nucleotide sequence ID" value="XM_016750392.1"/>
</dbReference>
<name>A0A0L0HPY3_SPIPD</name>
<dbReference type="OrthoDB" id="2133268at2759"/>
<reference evidence="2 3" key="1">
    <citation type="submission" date="2009-08" db="EMBL/GenBank/DDBJ databases">
        <title>The Genome Sequence of Spizellomyces punctatus strain DAOM BR117.</title>
        <authorList>
            <consortium name="The Broad Institute Genome Sequencing Platform"/>
            <person name="Russ C."/>
            <person name="Cuomo C."/>
            <person name="Shea T."/>
            <person name="Young S.K."/>
            <person name="Zeng Q."/>
            <person name="Koehrsen M."/>
            <person name="Haas B."/>
            <person name="Borodovsky M."/>
            <person name="Guigo R."/>
            <person name="Alvarado L."/>
            <person name="Berlin A."/>
            <person name="Bochicchio J."/>
            <person name="Borenstein D."/>
            <person name="Chapman S."/>
            <person name="Chen Z."/>
            <person name="Engels R."/>
            <person name="Freedman E."/>
            <person name="Gellesch M."/>
            <person name="Goldberg J."/>
            <person name="Griggs A."/>
            <person name="Gujja S."/>
            <person name="Heiman D."/>
            <person name="Hepburn T."/>
            <person name="Howarth C."/>
            <person name="Jen D."/>
            <person name="Larson L."/>
            <person name="Lewis B."/>
            <person name="Mehta T."/>
            <person name="Park D."/>
            <person name="Pearson M."/>
            <person name="Roberts A."/>
            <person name="Saif S."/>
            <person name="Shenoy N."/>
            <person name="Sisk P."/>
            <person name="Stolte C."/>
            <person name="Sykes S."/>
            <person name="Thomson T."/>
            <person name="Walk T."/>
            <person name="White J."/>
            <person name="Yandava C."/>
            <person name="Burger G."/>
            <person name="Gray M.W."/>
            <person name="Holland P.W.H."/>
            <person name="King N."/>
            <person name="Lang F.B.F."/>
            <person name="Roger A.J."/>
            <person name="Ruiz-Trillo I."/>
            <person name="Lander E."/>
            <person name="Nusbaum C."/>
        </authorList>
    </citation>
    <scope>NUCLEOTIDE SEQUENCE [LARGE SCALE GENOMIC DNA]</scope>
    <source>
        <strain evidence="2 3">DAOM BR117</strain>
    </source>
</reference>
<dbReference type="STRING" id="645134.A0A0L0HPY3"/>
<dbReference type="PANTHER" id="PTHR38543">
    <property type="entry name" value="OS04G0465800 PROTEIN"/>
    <property type="match status" value="1"/>
</dbReference>
<keyword evidence="1" id="KW-0472">Membrane</keyword>
<keyword evidence="1" id="KW-1133">Transmembrane helix</keyword>
<keyword evidence="3" id="KW-1185">Reference proteome</keyword>
<protein>
    <submittedName>
        <fullName evidence="2">Uncharacterized protein</fullName>
    </submittedName>
</protein>
<evidence type="ECO:0000313" key="2">
    <source>
        <dbReference type="EMBL" id="KND03020.1"/>
    </source>
</evidence>
<feature type="transmembrane region" description="Helical" evidence="1">
    <location>
        <begin position="180"/>
        <end position="207"/>
    </location>
</feature>
<dbReference type="InParanoid" id="A0A0L0HPY3"/>
<dbReference type="EMBL" id="KQ257452">
    <property type="protein sequence ID" value="KND03020.1"/>
    <property type="molecule type" value="Genomic_DNA"/>
</dbReference>
<sequence length="311" mass="33978">MPSTVAHALVTFGTGLTLHALSAYRFTALHVFLLTLHATNGPDIGSVVEFLLSGIAPAFGTFFMNVVHSPLGYPFTLGLLWTKLGVFMSERDIRWAGRSSWYLQVVLRPDAWKKLPQGCLDEDVQERSERSLTFFRSWLITLAGALMHFRCDTIYENNGQDPLYKWILSTGYWLPGANDVIYPSVAIAFVCTLGGLLGSFAFIHTSLRTTLPLPLPQRLVQLLGDAQGRAIASAGVALCLAIGYVAFVTARLSIDPRIPAVGEEADLGVILFEAATGILPLVLCACSCPYFREGRSPVVHEDDTALEDRTS</sequence>
<dbReference type="GeneID" id="27685708"/>
<feature type="transmembrane region" description="Helical" evidence="1">
    <location>
        <begin position="228"/>
        <end position="247"/>
    </location>
</feature>
<dbReference type="OMA" id="CIMSMNP"/>